<evidence type="ECO:0000256" key="1">
    <source>
        <dbReference type="SAM" id="MobiDB-lite"/>
    </source>
</evidence>
<protein>
    <recommendedName>
        <fullName evidence="3">Toxin-antitoxin system, toxin component</fullName>
    </recommendedName>
</protein>
<gene>
    <name evidence="2" type="ORF">AB2U05_16450</name>
</gene>
<feature type="region of interest" description="Disordered" evidence="1">
    <location>
        <begin position="1"/>
        <end position="60"/>
    </location>
</feature>
<dbReference type="AlphaFoldDB" id="A0AB39TL30"/>
<evidence type="ECO:0008006" key="3">
    <source>
        <dbReference type="Google" id="ProtNLM"/>
    </source>
</evidence>
<evidence type="ECO:0000313" key="2">
    <source>
        <dbReference type="EMBL" id="XDQ79938.1"/>
    </source>
</evidence>
<feature type="compositionally biased region" description="Pro residues" evidence="1">
    <location>
        <begin position="44"/>
        <end position="55"/>
    </location>
</feature>
<reference evidence="2" key="1">
    <citation type="submission" date="2024-07" db="EMBL/GenBank/DDBJ databases">
        <authorList>
            <person name="Yu S.T."/>
        </authorList>
    </citation>
    <scope>NUCLEOTIDE SEQUENCE</scope>
    <source>
        <strain evidence="2">Y1</strain>
    </source>
</reference>
<organism evidence="2">
    <name type="scientific">Streptomyces sp. Y1</name>
    <dbReference type="NCBI Taxonomy" id="3238634"/>
    <lineage>
        <taxon>Bacteria</taxon>
        <taxon>Bacillati</taxon>
        <taxon>Actinomycetota</taxon>
        <taxon>Actinomycetes</taxon>
        <taxon>Kitasatosporales</taxon>
        <taxon>Streptomycetaceae</taxon>
        <taxon>Streptomyces</taxon>
    </lineage>
</organism>
<accession>A0AB39TL30</accession>
<sequence length="349" mass="36808">MSVPPPQMPYGAPPPPDGNPYSAGNPYGAPPPPPVGQPGYGYPSAPPPPQPPYGAQPPGGYDYGGGYGGAGGYGGDGYGYPPMDGPACRFCGGMPAVETTVRGHQGLILAYRMLRMSGPFCRTCGTATVRDMSSRTLVQGWWSPVSVVMAPITLLMNLFSNSKINKLPPPAPGTHGPQLDPGVPLGRRPSIAMLILPVSLVVTVVLAATGALGPTGKDNPAPFAVTTPTTTPFTFTPKPLPSPTWTYTPPPLPTFTPTPTPTPKDSVDDAKVGDCLRNENGTSETTDTHPKVTMLPCSDPKAQYKVVYKYPATSDEKVCEKQSKADSWYTSKHPNWPALDYVLCLKQIS</sequence>
<name>A0AB39TL30_9ACTN</name>
<dbReference type="EMBL" id="CP163445">
    <property type="protein sequence ID" value="XDQ79938.1"/>
    <property type="molecule type" value="Genomic_DNA"/>
</dbReference>
<feature type="compositionally biased region" description="Pro residues" evidence="1">
    <location>
        <begin position="1"/>
        <end position="18"/>
    </location>
</feature>
<dbReference type="RefSeq" id="WP_157882282.1">
    <property type="nucleotide sequence ID" value="NZ_CP163445.1"/>
</dbReference>
<proteinExistence type="predicted"/>